<dbReference type="EMBL" id="JBIRYL010000002">
    <property type="protein sequence ID" value="MFI2230885.1"/>
    <property type="molecule type" value="Genomic_DNA"/>
</dbReference>
<dbReference type="SUPFAM" id="SSF54427">
    <property type="entry name" value="NTF2-like"/>
    <property type="match status" value="1"/>
</dbReference>
<dbReference type="Gene3D" id="3.10.450.50">
    <property type="match status" value="1"/>
</dbReference>
<reference evidence="2 3" key="1">
    <citation type="submission" date="2024-10" db="EMBL/GenBank/DDBJ databases">
        <title>The Natural Products Discovery Center: Release of the First 8490 Sequenced Strains for Exploring Actinobacteria Biosynthetic Diversity.</title>
        <authorList>
            <person name="Kalkreuter E."/>
            <person name="Kautsar S.A."/>
            <person name="Yang D."/>
            <person name="Bader C.D."/>
            <person name="Teijaro C.N."/>
            <person name="Fluegel L."/>
            <person name="Davis C.M."/>
            <person name="Simpson J.R."/>
            <person name="Lauterbach L."/>
            <person name="Steele A.D."/>
            <person name="Gui C."/>
            <person name="Meng S."/>
            <person name="Li G."/>
            <person name="Viehrig K."/>
            <person name="Ye F."/>
            <person name="Su P."/>
            <person name="Kiefer A.F."/>
            <person name="Nichols A."/>
            <person name="Cepeda A.J."/>
            <person name="Yan W."/>
            <person name="Fan B."/>
            <person name="Jiang Y."/>
            <person name="Adhikari A."/>
            <person name="Zheng C.-J."/>
            <person name="Schuster L."/>
            <person name="Cowan T.M."/>
            <person name="Smanski M.J."/>
            <person name="Chevrette M.G."/>
            <person name="De Carvalho L.P.S."/>
            <person name="Shen B."/>
        </authorList>
    </citation>
    <scope>NUCLEOTIDE SEQUENCE [LARGE SCALE GENOMIC DNA]</scope>
    <source>
        <strain evidence="2 3">NPDC019377</strain>
    </source>
</reference>
<evidence type="ECO:0000313" key="2">
    <source>
        <dbReference type="EMBL" id="MFI2230885.1"/>
    </source>
</evidence>
<proteinExistence type="predicted"/>
<feature type="domain" description="DUF4440" evidence="1">
    <location>
        <begin position="14"/>
        <end position="124"/>
    </location>
</feature>
<sequence length="148" mass="17265">MHTEDERNIRVTLAAHTELWVRHEMREWGTYFTEDADFITHRGIWWRSREANVRGHLDVPESVIAQKRVYTQEIVAIDELAPGVALVHTRWRWPGHVLPGGDTAEDRHGFITLVLVRHEGEWRIRAAHNTRANGLDDFSPERTTTEAR</sequence>
<dbReference type="Pfam" id="PF14534">
    <property type="entry name" value="DUF4440"/>
    <property type="match status" value="1"/>
</dbReference>
<evidence type="ECO:0000259" key="1">
    <source>
        <dbReference type="Pfam" id="PF14534"/>
    </source>
</evidence>
<dbReference type="InterPro" id="IPR032710">
    <property type="entry name" value="NTF2-like_dom_sf"/>
</dbReference>
<dbReference type="NCBIfam" id="TIGR02246">
    <property type="entry name" value="SgcJ/EcaC family oxidoreductase"/>
    <property type="match status" value="1"/>
</dbReference>
<gene>
    <name evidence="2" type="ORF">ACH49Z_13645</name>
</gene>
<dbReference type="InterPro" id="IPR011944">
    <property type="entry name" value="Steroid_delta5-4_isomerase"/>
</dbReference>
<dbReference type="Proteomes" id="UP001611494">
    <property type="component" value="Unassembled WGS sequence"/>
</dbReference>
<name>A0ABW7VY44_9NOCA</name>
<dbReference type="InterPro" id="IPR027843">
    <property type="entry name" value="DUF4440"/>
</dbReference>
<evidence type="ECO:0000313" key="3">
    <source>
        <dbReference type="Proteomes" id="UP001611494"/>
    </source>
</evidence>
<dbReference type="RefSeq" id="WP_397062232.1">
    <property type="nucleotide sequence ID" value="NZ_JBIRYL010000002.1"/>
</dbReference>
<organism evidence="2 3">
    <name type="scientific">Nocardia testacea</name>
    <dbReference type="NCBI Taxonomy" id="248551"/>
    <lineage>
        <taxon>Bacteria</taxon>
        <taxon>Bacillati</taxon>
        <taxon>Actinomycetota</taxon>
        <taxon>Actinomycetes</taxon>
        <taxon>Mycobacteriales</taxon>
        <taxon>Nocardiaceae</taxon>
        <taxon>Nocardia</taxon>
    </lineage>
</organism>
<comment type="caution">
    <text evidence="2">The sequence shown here is derived from an EMBL/GenBank/DDBJ whole genome shotgun (WGS) entry which is preliminary data.</text>
</comment>
<accession>A0ABW7VY44</accession>
<keyword evidence="3" id="KW-1185">Reference proteome</keyword>
<protein>
    <submittedName>
        <fullName evidence="2">SgcJ/EcaC family oxidoreductase</fullName>
    </submittedName>
</protein>